<protein>
    <submittedName>
        <fullName evidence="1">Uncharacterized protein</fullName>
    </submittedName>
</protein>
<accession>A0A9P6C4H6</accession>
<dbReference type="EMBL" id="MU151150">
    <property type="protein sequence ID" value="KAF9448780.1"/>
    <property type="molecule type" value="Genomic_DNA"/>
</dbReference>
<gene>
    <name evidence="1" type="ORF">P691DRAFT_800280</name>
</gene>
<sequence length="386" mass="43758">MAVTLEICRNIVNEISSRSDLAILCQVGRGFRSFAERALYNTLYMRNFRESFLLSRTLSTTKRIASLVDALTIYTTAEDEAVSEDSDSEEEESNHDLPDEYWGYIAQALEHTTNLRYLNMHVANSANANAAWTLDNCSFQLKGFHCDLNWDKHLVSFLNKQVKLNDLYLLDYVDVSGPSTPTTSAPNPEESSASLLPSAFPNLSTLECTFSEAAVVIVPHRPITRLKICFSRTQLPEKREEMTLLMSKIRQSTRSLRSLDIADSEYTTSFSMELLSSIVNSRATSSELRYLGTLVLPISGRERLQFYGLLMRLPRIQCIEVEVSDWVPPPSTPPAFRALASEMRLYTPTVLRVVFVHNFDRTVVTVVDGVCRMDNDANHELLWRET</sequence>
<proteinExistence type="predicted"/>
<dbReference type="Proteomes" id="UP000807342">
    <property type="component" value="Unassembled WGS sequence"/>
</dbReference>
<evidence type="ECO:0000313" key="1">
    <source>
        <dbReference type="EMBL" id="KAF9448780.1"/>
    </source>
</evidence>
<dbReference type="OrthoDB" id="3188866at2759"/>
<evidence type="ECO:0000313" key="2">
    <source>
        <dbReference type="Proteomes" id="UP000807342"/>
    </source>
</evidence>
<dbReference type="AlphaFoldDB" id="A0A9P6C4H6"/>
<organism evidence="1 2">
    <name type="scientific">Macrolepiota fuliginosa MF-IS2</name>
    <dbReference type="NCBI Taxonomy" id="1400762"/>
    <lineage>
        <taxon>Eukaryota</taxon>
        <taxon>Fungi</taxon>
        <taxon>Dikarya</taxon>
        <taxon>Basidiomycota</taxon>
        <taxon>Agaricomycotina</taxon>
        <taxon>Agaricomycetes</taxon>
        <taxon>Agaricomycetidae</taxon>
        <taxon>Agaricales</taxon>
        <taxon>Agaricineae</taxon>
        <taxon>Agaricaceae</taxon>
        <taxon>Macrolepiota</taxon>
    </lineage>
</organism>
<keyword evidence="2" id="KW-1185">Reference proteome</keyword>
<comment type="caution">
    <text evidence="1">The sequence shown here is derived from an EMBL/GenBank/DDBJ whole genome shotgun (WGS) entry which is preliminary data.</text>
</comment>
<reference evidence="1" key="1">
    <citation type="submission" date="2020-11" db="EMBL/GenBank/DDBJ databases">
        <authorList>
            <consortium name="DOE Joint Genome Institute"/>
            <person name="Ahrendt S."/>
            <person name="Riley R."/>
            <person name="Andreopoulos W."/>
            <person name="Labutti K."/>
            <person name="Pangilinan J."/>
            <person name="Ruiz-Duenas F.J."/>
            <person name="Barrasa J.M."/>
            <person name="Sanchez-Garcia M."/>
            <person name="Camarero S."/>
            <person name="Miyauchi S."/>
            <person name="Serrano A."/>
            <person name="Linde D."/>
            <person name="Babiker R."/>
            <person name="Drula E."/>
            <person name="Ayuso-Fernandez I."/>
            <person name="Pacheco R."/>
            <person name="Padilla G."/>
            <person name="Ferreira P."/>
            <person name="Barriuso J."/>
            <person name="Kellner H."/>
            <person name="Castanera R."/>
            <person name="Alfaro M."/>
            <person name="Ramirez L."/>
            <person name="Pisabarro A.G."/>
            <person name="Kuo A."/>
            <person name="Tritt A."/>
            <person name="Lipzen A."/>
            <person name="He G."/>
            <person name="Yan M."/>
            <person name="Ng V."/>
            <person name="Cullen D."/>
            <person name="Martin F."/>
            <person name="Rosso M.-N."/>
            <person name="Henrissat B."/>
            <person name="Hibbett D."/>
            <person name="Martinez A.T."/>
            <person name="Grigoriev I.V."/>
        </authorList>
    </citation>
    <scope>NUCLEOTIDE SEQUENCE</scope>
    <source>
        <strain evidence="1">MF-IS2</strain>
    </source>
</reference>
<name>A0A9P6C4H6_9AGAR</name>